<gene>
    <name evidence="1" type="ORF">DSM104443_02031</name>
</gene>
<dbReference type="KEGG" id="uru:DSM104443_02031"/>
<sequence>MITFFLAATFTVLFVSIAVSAVASVASVSQ</sequence>
<evidence type="ECO:0000313" key="2">
    <source>
        <dbReference type="Proteomes" id="UP000501534"/>
    </source>
</evidence>
<dbReference type="EMBL" id="CP053069">
    <property type="protein sequence ID" value="QJR10961.1"/>
    <property type="molecule type" value="Genomic_DNA"/>
</dbReference>
<dbReference type="AlphaFoldDB" id="A0A6M4GUF6"/>
<dbReference type="Proteomes" id="UP000501534">
    <property type="component" value="Chromosome"/>
</dbReference>
<evidence type="ECO:0000313" key="1">
    <source>
        <dbReference type="EMBL" id="QJR10961.1"/>
    </source>
</evidence>
<accession>A0A6M4GUF6</accession>
<keyword evidence="2" id="KW-1185">Reference proteome</keyword>
<name>A0A6M4GUF6_9PROT</name>
<reference evidence="1 2" key="1">
    <citation type="submission" date="2020-04" db="EMBL/GenBank/DDBJ databases">
        <title>Usitatibacter rugosus gen. nov., sp. nov. and Usitatibacter palustris sp. nov., novel members of Usitatibacteraceae fam. nov. within the order Nitrosomonadales isolated from soil.</title>
        <authorList>
            <person name="Huber K.J."/>
            <person name="Neumann-Schaal M."/>
            <person name="Geppert A."/>
            <person name="Luckner M."/>
            <person name="Wanner G."/>
            <person name="Overmann J."/>
        </authorList>
    </citation>
    <scope>NUCLEOTIDE SEQUENCE [LARGE SCALE GENOMIC DNA]</scope>
    <source>
        <strain evidence="1 2">0125_3</strain>
    </source>
</reference>
<protein>
    <submittedName>
        <fullName evidence="1">Uncharacterized protein</fullName>
    </submittedName>
</protein>
<organism evidence="1 2">
    <name type="scientific">Usitatibacter rugosus</name>
    <dbReference type="NCBI Taxonomy" id="2732067"/>
    <lineage>
        <taxon>Bacteria</taxon>
        <taxon>Pseudomonadati</taxon>
        <taxon>Pseudomonadota</taxon>
        <taxon>Betaproteobacteria</taxon>
        <taxon>Nitrosomonadales</taxon>
        <taxon>Usitatibacteraceae</taxon>
        <taxon>Usitatibacter</taxon>
    </lineage>
</organism>
<proteinExistence type="predicted"/>